<evidence type="ECO:0000256" key="3">
    <source>
        <dbReference type="ARBA" id="ARBA00022806"/>
    </source>
</evidence>
<feature type="region of interest" description="Disordered" evidence="6">
    <location>
        <begin position="445"/>
        <end position="470"/>
    </location>
</feature>
<name>A0A7T5VFB8_9BACT</name>
<evidence type="ECO:0000256" key="6">
    <source>
        <dbReference type="SAM" id="MobiDB-lite"/>
    </source>
</evidence>
<dbReference type="CDD" id="cd17932">
    <property type="entry name" value="DEXQc_UvrD"/>
    <property type="match status" value="1"/>
</dbReference>
<accession>A0A7T5VFB8</accession>
<dbReference type="PANTHER" id="PTHR40084">
    <property type="entry name" value="PHOSPHOHYDROLASE, PHP FAMILY"/>
    <property type="match status" value="1"/>
</dbReference>
<dbReference type="InterPro" id="IPR014017">
    <property type="entry name" value="DNA_helicase_UvrD-like_C"/>
</dbReference>
<dbReference type="PANTHER" id="PTHR40084:SF1">
    <property type="entry name" value="PHOSPHOTRANSFERASE"/>
    <property type="match status" value="1"/>
</dbReference>
<dbReference type="RefSeq" id="WP_199263076.1">
    <property type="nucleotide sequence ID" value="NZ_CP054140.1"/>
</dbReference>
<feature type="domain" description="UvrD-like helicase C-terminal" evidence="8">
    <location>
        <begin position="726"/>
        <end position="996"/>
    </location>
</feature>
<keyword evidence="2 5" id="KW-0378">Hydrolase</keyword>
<feature type="binding site" evidence="5">
    <location>
        <begin position="495"/>
        <end position="502"/>
    </location>
    <ligand>
        <name>ATP</name>
        <dbReference type="ChEBI" id="CHEBI:30616"/>
    </ligand>
</feature>
<keyword evidence="1 5" id="KW-0547">Nucleotide-binding</keyword>
<keyword evidence="4 5" id="KW-0067">ATP-binding</keyword>
<dbReference type="InterPro" id="IPR014016">
    <property type="entry name" value="UvrD-like_ATP-bd"/>
</dbReference>
<dbReference type="GO" id="GO:0140097">
    <property type="term" value="F:catalytic activity, acting on DNA"/>
    <property type="evidence" value="ECO:0007669"/>
    <property type="project" value="UniProtKB-ARBA"/>
</dbReference>
<dbReference type="EMBL" id="CP054140">
    <property type="protein sequence ID" value="QQG66791.1"/>
    <property type="molecule type" value="Genomic_DNA"/>
</dbReference>
<organism evidence="9 10">
    <name type="scientific">Desulfobulbus oligotrophicus</name>
    <dbReference type="NCBI Taxonomy" id="1909699"/>
    <lineage>
        <taxon>Bacteria</taxon>
        <taxon>Pseudomonadati</taxon>
        <taxon>Thermodesulfobacteriota</taxon>
        <taxon>Desulfobulbia</taxon>
        <taxon>Desulfobulbales</taxon>
        <taxon>Desulfobulbaceae</taxon>
        <taxon>Desulfobulbus</taxon>
    </lineage>
</organism>
<dbReference type="Gene3D" id="3.20.20.140">
    <property type="entry name" value="Metal-dependent hydrolases"/>
    <property type="match status" value="1"/>
</dbReference>
<evidence type="ECO:0000256" key="2">
    <source>
        <dbReference type="ARBA" id="ARBA00022801"/>
    </source>
</evidence>
<evidence type="ECO:0000313" key="10">
    <source>
        <dbReference type="Proteomes" id="UP000596092"/>
    </source>
</evidence>
<evidence type="ECO:0000259" key="8">
    <source>
        <dbReference type="PROSITE" id="PS51217"/>
    </source>
</evidence>
<dbReference type="SUPFAM" id="SSF89550">
    <property type="entry name" value="PHP domain-like"/>
    <property type="match status" value="1"/>
</dbReference>
<dbReference type="InterPro" id="IPR013986">
    <property type="entry name" value="DExx_box_DNA_helicase_dom_sf"/>
</dbReference>
<dbReference type="PROSITE" id="PS51198">
    <property type="entry name" value="UVRD_HELICASE_ATP_BIND"/>
    <property type="match status" value="1"/>
</dbReference>
<proteinExistence type="predicted"/>
<feature type="region of interest" description="Disordered" evidence="6">
    <location>
        <begin position="1081"/>
        <end position="1102"/>
    </location>
</feature>
<evidence type="ECO:0000256" key="1">
    <source>
        <dbReference type="ARBA" id="ARBA00022741"/>
    </source>
</evidence>
<evidence type="ECO:0000313" key="9">
    <source>
        <dbReference type="EMBL" id="QQG66791.1"/>
    </source>
</evidence>
<evidence type="ECO:0000259" key="7">
    <source>
        <dbReference type="PROSITE" id="PS51198"/>
    </source>
</evidence>
<evidence type="ECO:0000256" key="5">
    <source>
        <dbReference type="PROSITE-ProRule" id="PRU00560"/>
    </source>
</evidence>
<dbReference type="Gene3D" id="1.10.486.10">
    <property type="entry name" value="PCRA, domain 4"/>
    <property type="match status" value="1"/>
</dbReference>
<dbReference type="KEGG" id="dog:HP555_13420"/>
<dbReference type="PROSITE" id="PS51217">
    <property type="entry name" value="UVRD_HELICASE_CTER"/>
    <property type="match status" value="1"/>
</dbReference>
<dbReference type="GO" id="GO:0004386">
    <property type="term" value="F:helicase activity"/>
    <property type="evidence" value="ECO:0007669"/>
    <property type="project" value="UniProtKB-UniRule"/>
</dbReference>
<sequence length="1102" mass="122373">MRYIADLHIHSHYSRATSKASTLHGLAAWAAVKGINVVGTGDFTHPGWFAHLQECLEPAEPGFFRLKADQIIDMSPVLPMGIRPALSPASIRFVLSAEISSIYKRDGKVRKIHNLLYVPDFHAARQINATLATLGNISADGRPILGLDSRLLLEILLERSEAGFLVPAHIWTPWFSVFGSKSGFDSIEECFGDLSHHIFALETGLSSDPEMNRMVSALDRFTLLSNSDCHSPAKLGREANIFNTGLDFFSLRSAVESPVNQDGQQVFTGTVEFYPEGGKYHCDGHRRCQICLEPQESRKLNNLCPACGKPLTIGVLHRVLELADREKPVYPPGSPQVHSLIPLQEMIAELLDCGPNTKKVQNSYVRLINTFGSEFTLLLETPVEDIQTRGSSLLAEAIRRVRANQVLRRPGYDGEFGVIQVFSGDERARLCGQGNLFASAVTSEQRKKAGKRTRTALDPVPMDDIPTPAKRSRVSLNSEQQQAVDSTAALIVVQAGPGTGKTHTLVSRVQCVAGSGAIPCTVITFTNKAAAEVRERISRDIPDQSGSVTVATFHGYCLGHLRRFRPELKVAGPEERMLVLEELQPDWSARDREAFSRLLSRFFSQLESGTENSVVQRYVQTLDERSLIDIEAVVSRTVELLHVDGPEAETIRRATGHLFVDEFQDVNAAQYRLIALLARTSTVFAIGDPDQAIYGFRGSDPRWFHTFRDDLHPEVHRLFRNYRSGVSIVRAAEQLIAHNDHPLPLVEMEACNNLQGTLYVQRCAHPEQEAAFIADNIEVHLGGTSHRSIERDDRIEASAVSFRDIGVLYRTSAQAAAIGAVLSRRGIPFQVVDLEAYYTKGDCRLLYFWILALTGLAEFSQLMFLVRQEPGIDEQVVDRLRTHFRTPGLRAGISLSHMTDWLHGTDDAACARLCLFAAEMQSLVDTQPVASILQALVEHYLLAADHPDMQRLIESAVATDLPLTDFAAHLLQYSDSIIYDPRAEAITLCTLHAAKGLEFPLVFITGLEDGLLPLYMGSSIDGEDGEQQLEEERRLLYVGLTRATTTLFLTWCKERSRYGGPLRPCTPSRFLQELPAASFTNLPTPEPIRSRTSRPRQLSLFS</sequence>
<feature type="domain" description="UvrD-like helicase ATP-binding" evidence="7">
    <location>
        <begin position="474"/>
        <end position="725"/>
    </location>
</feature>
<dbReference type="Gene3D" id="3.40.50.300">
    <property type="entry name" value="P-loop containing nucleotide triphosphate hydrolases"/>
    <property type="match status" value="2"/>
</dbReference>
<dbReference type="CDD" id="cd19067">
    <property type="entry name" value="PfuEndoQ-like"/>
    <property type="match status" value="1"/>
</dbReference>
<dbReference type="InterPro" id="IPR027417">
    <property type="entry name" value="P-loop_NTPase"/>
</dbReference>
<dbReference type="Proteomes" id="UP000596092">
    <property type="component" value="Chromosome"/>
</dbReference>
<gene>
    <name evidence="9" type="ORF">HP555_13420</name>
</gene>
<dbReference type="SUPFAM" id="SSF52540">
    <property type="entry name" value="P-loop containing nucleoside triphosphate hydrolases"/>
    <property type="match status" value="1"/>
</dbReference>
<dbReference type="Pfam" id="PF13361">
    <property type="entry name" value="UvrD_C"/>
    <property type="match status" value="2"/>
</dbReference>
<dbReference type="GO" id="GO:0005524">
    <property type="term" value="F:ATP binding"/>
    <property type="evidence" value="ECO:0007669"/>
    <property type="project" value="UniProtKB-UniRule"/>
</dbReference>
<dbReference type="InterPro" id="IPR016195">
    <property type="entry name" value="Pol/histidinol_Pase-like"/>
</dbReference>
<dbReference type="Pfam" id="PF00580">
    <property type="entry name" value="UvrD-helicase"/>
    <property type="match status" value="2"/>
</dbReference>
<reference evidence="9 10" key="1">
    <citation type="submission" date="2020-05" db="EMBL/GenBank/DDBJ databases">
        <title>Complete genome of Desulfobulbus oligotrophicus.</title>
        <authorList>
            <person name="Podar M."/>
        </authorList>
    </citation>
    <scope>NUCLEOTIDE SEQUENCE [LARGE SCALE GENOMIC DNA]</scope>
    <source>
        <strain evidence="9 10">Prop6</strain>
    </source>
</reference>
<dbReference type="CDD" id="cd18807">
    <property type="entry name" value="SF1_C_UvrD"/>
    <property type="match status" value="1"/>
</dbReference>
<dbReference type="AlphaFoldDB" id="A0A7T5VFB8"/>
<evidence type="ECO:0000256" key="4">
    <source>
        <dbReference type="ARBA" id="ARBA00022840"/>
    </source>
</evidence>
<dbReference type="GO" id="GO:0016787">
    <property type="term" value="F:hydrolase activity"/>
    <property type="evidence" value="ECO:0007669"/>
    <property type="project" value="UniProtKB-UniRule"/>
</dbReference>
<protein>
    <submittedName>
        <fullName evidence="9">UvrD-helicase domain-containing protein</fullName>
    </submittedName>
</protein>
<dbReference type="Gene3D" id="1.10.10.160">
    <property type="match status" value="1"/>
</dbReference>
<keyword evidence="10" id="KW-1185">Reference proteome</keyword>
<keyword evidence="3 5" id="KW-0347">Helicase</keyword>